<dbReference type="RefSeq" id="XP_020116882.1">
    <property type="nucleotide sequence ID" value="XM_020262802.1"/>
</dbReference>
<keyword evidence="1" id="KW-1133">Transmembrane helix</keyword>
<dbReference type="GeneID" id="31007657"/>
<gene>
    <name evidence="2" type="ORF">UA08_07901</name>
</gene>
<name>A0A225A7U6_TALAT</name>
<reference evidence="2 3" key="1">
    <citation type="submission" date="2015-06" db="EMBL/GenBank/DDBJ databases">
        <title>Talaromyces atroroseus IBT 11181 draft genome.</title>
        <authorList>
            <person name="Rasmussen K.B."/>
            <person name="Rasmussen S."/>
            <person name="Petersen B."/>
            <person name="Sicheritz-Ponten T."/>
            <person name="Mortensen U.H."/>
            <person name="Thrane U."/>
        </authorList>
    </citation>
    <scope>NUCLEOTIDE SEQUENCE [LARGE SCALE GENOMIC DNA]</scope>
    <source>
        <strain evidence="2 3">IBT 11181</strain>
    </source>
</reference>
<keyword evidence="3" id="KW-1185">Reference proteome</keyword>
<dbReference type="AlphaFoldDB" id="A0A225A7U6"/>
<dbReference type="OrthoDB" id="4804426at2759"/>
<feature type="transmembrane region" description="Helical" evidence="1">
    <location>
        <begin position="355"/>
        <end position="379"/>
    </location>
</feature>
<keyword evidence="1" id="KW-0812">Transmembrane</keyword>
<feature type="transmembrane region" description="Helical" evidence="1">
    <location>
        <begin position="385"/>
        <end position="407"/>
    </location>
</feature>
<sequence length="426" mass="47833">MAFAYPTKQTDRETKTKELERNRINFVPEGKTELFCYASNMLSADDNTKKLRGRVEILDFLQEQSKSTSAFTLVAGYGNGTLHPLSLDQDLFTVILKTFNLPEKVHEVIYSIHGVFARFVESDDGDGDGPKSLLILLSTPKAPVREVFCTMRITPALNTVTCLLFDAQLTDLGRIIESVHNINRDNPARLSAWKTAFQFLLFLARELGHTSESKRHALDRSILGAEVQTKSTPWDDPSRALVRWPNDIHEATSVLHLCHNNLLFVARAVEFEIDLWRWLRRLVVGGDSKNEALLWLRGSDVRAGVWTALIDSIDFEMVHTMNKKTQIDCLKERIGVQINLINNLIAHQESSQTNLIAIVALVFAPASLIASIFSAGIFATDHRSWIAYVALTVPITILTVLTGVSFLEQQKLKHCLSFDVSSLIMT</sequence>
<comment type="caution">
    <text evidence="2">The sequence shown here is derived from an EMBL/GenBank/DDBJ whole genome shotgun (WGS) entry which is preliminary data.</text>
</comment>
<evidence type="ECO:0000313" key="2">
    <source>
        <dbReference type="EMBL" id="OKL56761.1"/>
    </source>
</evidence>
<dbReference type="Proteomes" id="UP000214365">
    <property type="component" value="Unassembled WGS sequence"/>
</dbReference>
<evidence type="ECO:0000313" key="3">
    <source>
        <dbReference type="Proteomes" id="UP000214365"/>
    </source>
</evidence>
<protein>
    <submittedName>
        <fullName evidence="2">Uncharacterized protein</fullName>
    </submittedName>
</protein>
<dbReference type="Gene3D" id="1.20.58.340">
    <property type="entry name" value="Magnesium transport protein CorA, transmembrane region"/>
    <property type="match status" value="1"/>
</dbReference>
<accession>A0A225A7U6</accession>
<dbReference type="EMBL" id="LFMY01000013">
    <property type="protein sequence ID" value="OKL56761.1"/>
    <property type="molecule type" value="Genomic_DNA"/>
</dbReference>
<keyword evidence="1" id="KW-0472">Membrane</keyword>
<organism evidence="2 3">
    <name type="scientific">Talaromyces atroroseus</name>
    <dbReference type="NCBI Taxonomy" id="1441469"/>
    <lineage>
        <taxon>Eukaryota</taxon>
        <taxon>Fungi</taxon>
        <taxon>Dikarya</taxon>
        <taxon>Ascomycota</taxon>
        <taxon>Pezizomycotina</taxon>
        <taxon>Eurotiomycetes</taxon>
        <taxon>Eurotiomycetidae</taxon>
        <taxon>Eurotiales</taxon>
        <taxon>Trichocomaceae</taxon>
        <taxon>Talaromyces</taxon>
        <taxon>Talaromyces sect. Trachyspermi</taxon>
    </lineage>
</organism>
<proteinExistence type="predicted"/>
<evidence type="ECO:0000256" key="1">
    <source>
        <dbReference type="SAM" id="Phobius"/>
    </source>
</evidence>